<dbReference type="Pfam" id="PF16655">
    <property type="entry name" value="PhoD_N"/>
    <property type="match status" value="1"/>
</dbReference>
<dbReference type="PANTHER" id="PTHR43606">
    <property type="entry name" value="PHOSPHATASE, PUTATIVE (AFU_ORTHOLOGUE AFUA_6G08710)-RELATED"/>
    <property type="match status" value="1"/>
</dbReference>
<dbReference type="RefSeq" id="WP_307352377.1">
    <property type="nucleotide sequence ID" value="NZ_JAUSVS010000011.1"/>
</dbReference>
<dbReference type="EMBL" id="JAUSVS010000011">
    <property type="protein sequence ID" value="MDQ0466344.1"/>
    <property type="molecule type" value="Genomic_DNA"/>
</dbReference>
<dbReference type="Gene3D" id="3.60.21.70">
    <property type="entry name" value="PhoD-like phosphatase"/>
    <property type="match status" value="1"/>
</dbReference>
<keyword evidence="5" id="KW-1185">Reference proteome</keyword>
<organism evidence="4 5">
    <name type="scientific">Caulobacter ginsengisoli</name>
    <dbReference type="NCBI Taxonomy" id="400775"/>
    <lineage>
        <taxon>Bacteria</taxon>
        <taxon>Pseudomonadati</taxon>
        <taxon>Pseudomonadota</taxon>
        <taxon>Alphaproteobacteria</taxon>
        <taxon>Caulobacterales</taxon>
        <taxon>Caulobacteraceae</taxon>
        <taxon>Caulobacter</taxon>
    </lineage>
</organism>
<sequence>MRLDRRQALALLGAAAAPGAACAAPPAVTFSHGVASGDPLSDRVMLWTRITPAGEEAVKGDWQVAADAGFGKIVRKGSFTTDAGRDWTVKVDATDLKPGQAYWYRFRVGGVASPIGRARTLPAGPTKDVVLAVASCSLWQGGHFNAYQAIADLKRVDAVLHLGDYIYEYGKDGYGAEQGQKLNRFVDPPHEILTLADYRRRHAQAKSDPKLQAAHARAPWIVVWDDHESANDTWQGGAENHQPDKEGDWATRKAAAIRAYFEWMPIREPAPGKMSDSIWRGFQFGDLVSLLMVETRISARSRQLTYAADLPGLGDKPDVAAFKARLTDPARRLMSPDQEAWLTGELKSSVAGGKAWQVIGNQVVMARATAPDLVKTMGRDAFEALLAKQAGNAKKRLARVSDLAALGLPYNLDSWDGYPADRERVYAAFTAAKARPIVLSGDSHAFWANQLADASGRRVAAEFGATGITSPGFSDAVPDAPIGQAFADASEEVVFNDSGAKGFVLLTLTREQARADMVAVSTIMEPAFETRTLASFTVAAEAGGVGPVVKV</sequence>
<dbReference type="Gene3D" id="2.60.40.380">
    <property type="entry name" value="Purple acid phosphatase-like, N-terminal"/>
    <property type="match status" value="1"/>
</dbReference>
<evidence type="ECO:0000259" key="2">
    <source>
        <dbReference type="Pfam" id="PF09423"/>
    </source>
</evidence>
<dbReference type="PANTHER" id="PTHR43606:SF7">
    <property type="entry name" value="PHOSPHATASE, PUTATIVE (AFU_ORTHOLOGUE AFUA_6G08710)-RELATED"/>
    <property type="match status" value="1"/>
</dbReference>
<keyword evidence="4" id="KW-0378">Hydrolase</keyword>
<dbReference type="InterPro" id="IPR032093">
    <property type="entry name" value="PhoD_N"/>
</dbReference>
<protein>
    <submittedName>
        <fullName evidence="4">Alkaline phosphatase D</fullName>
        <ecNumber evidence="4">3.1.3.1</ecNumber>
    </submittedName>
</protein>
<comment type="caution">
    <text evidence="4">The sequence shown here is derived from an EMBL/GenBank/DDBJ whole genome shotgun (WGS) entry which is preliminary data.</text>
</comment>
<name>A0ABU0IWF8_9CAUL</name>
<keyword evidence="1" id="KW-0732">Signal</keyword>
<gene>
    <name evidence="4" type="ORF">QO010_004137</name>
</gene>
<dbReference type="Pfam" id="PF09423">
    <property type="entry name" value="PhoD"/>
    <property type="match status" value="1"/>
</dbReference>
<dbReference type="EC" id="3.1.3.1" evidence="4"/>
<evidence type="ECO:0000313" key="5">
    <source>
        <dbReference type="Proteomes" id="UP001228905"/>
    </source>
</evidence>
<dbReference type="SUPFAM" id="SSF56300">
    <property type="entry name" value="Metallo-dependent phosphatases"/>
    <property type="match status" value="1"/>
</dbReference>
<proteinExistence type="predicted"/>
<reference evidence="4 5" key="1">
    <citation type="submission" date="2023-07" db="EMBL/GenBank/DDBJ databases">
        <title>Genomic Encyclopedia of Type Strains, Phase IV (KMG-IV): sequencing the most valuable type-strain genomes for metagenomic binning, comparative biology and taxonomic classification.</title>
        <authorList>
            <person name="Goeker M."/>
        </authorList>
    </citation>
    <scope>NUCLEOTIDE SEQUENCE [LARGE SCALE GENOMIC DNA]</scope>
    <source>
        <strain evidence="4 5">DSM 18695</strain>
    </source>
</reference>
<dbReference type="GO" id="GO:0004035">
    <property type="term" value="F:alkaline phosphatase activity"/>
    <property type="evidence" value="ECO:0007669"/>
    <property type="project" value="UniProtKB-EC"/>
</dbReference>
<feature type="domain" description="Phospholipase D N-terminal" evidence="3">
    <location>
        <begin position="32"/>
        <end position="120"/>
    </location>
</feature>
<dbReference type="InterPro" id="IPR052900">
    <property type="entry name" value="Phospholipid_Metab_Enz"/>
</dbReference>
<dbReference type="InterPro" id="IPR029052">
    <property type="entry name" value="Metallo-depent_PP-like"/>
</dbReference>
<feature type="domain" description="PhoD-like phosphatase metallophosphatase" evidence="2">
    <location>
        <begin position="131"/>
        <end position="516"/>
    </location>
</feature>
<dbReference type="InterPro" id="IPR006311">
    <property type="entry name" value="TAT_signal"/>
</dbReference>
<feature type="signal peptide" evidence="1">
    <location>
        <begin position="1"/>
        <end position="23"/>
    </location>
</feature>
<dbReference type="PROSITE" id="PS51318">
    <property type="entry name" value="TAT"/>
    <property type="match status" value="1"/>
</dbReference>
<feature type="chain" id="PRO_5045881471" evidence="1">
    <location>
        <begin position="24"/>
        <end position="551"/>
    </location>
</feature>
<dbReference type="InterPro" id="IPR018946">
    <property type="entry name" value="PhoD-like_MPP"/>
</dbReference>
<evidence type="ECO:0000259" key="3">
    <source>
        <dbReference type="Pfam" id="PF16655"/>
    </source>
</evidence>
<dbReference type="InterPro" id="IPR038607">
    <property type="entry name" value="PhoD-like_sf"/>
</dbReference>
<dbReference type="CDD" id="cd07389">
    <property type="entry name" value="MPP_PhoD"/>
    <property type="match status" value="1"/>
</dbReference>
<accession>A0ABU0IWF8</accession>
<dbReference type="Proteomes" id="UP001228905">
    <property type="component" value="Unassembled WGS sequence"/>
</dbReference>
<evidence type="ECO:0000256" key="1">
    <source>
        <dbReference type="SAM" id="SignalP"/>
    </source>
</evidence>
<evidence type="ECO:0000313" key="4">
    <source>
        <dbReference type="EMBL" id="MDQ0466344.1"/>
    </source>
</evidence>